<gene>
    <name evidence="3" type="ORF">SAMN04489742_4718</name>
</gene>
<dbReference type="InterPro" id="IPR006683">
    <property type="entry name" value="Thioestr_dom"/>
</dbReference>
<evidence type="ECO:0000313" key="4">
    <source>
        <dbReference type="Proteomes" id="UP000181917"/>
    </source>
</evidence>
<dbReference type="NCBIfam" id="TIGR00369">
    <property type="entry name" value="unchar_dom_1"/>
    <property type="match status" value="1"/>
</dbReference>
<dbReference type="SUPFAM" id="SSF54637">
    <property type="entry name" value="Thioesterase/thiol ester dehydrase-isomerase"/>
    <property type="match status" value="1"/>
</dbReference>
<dbReference type="InterPro" id="IPR003736">
    <property type="entry name" value="PAAI_dom"/>
</dbReference>
<dbReference type="GO" id="GO:0005829">
    <property type="term" value="C:cytosol"/>
    <property type="evidence" value="ECO:0007669"/>
    <property type="project" value="TreeGrafter"/>
</dbReference>
<name>A0A1H1HVW4_9MICC</name>
<evidence type="ECO:0000313" key="3">
    <source>
        <dbReference type="EMBL" id="SDR29622.1"/>
    </source>
</evidence>
<dbReference type="AlphaFoldDB" id="A0A1H1HVW4"/>
<reference evidence="3 4" key="1">
    <citation type="submission" date="2016-10" db="EMBL/GenBank/DDBJ databases">
        <authorList>
            <person name="de Groot N.N."/>
        </authorList>
    </citation>
    <scope>NUCLEOTIDE SEQUENCE [LARGE SCALE GENOMIC DNA]</scope>
    <source>
        <strain evidence="3 4">DSM 20117</strain>
    </source>
</reference>
<keyword evidence="4" id="KW-1185">Reference proteome</keyword>
<dbReference type="KEGG" id="acry:AC20117_22940"/>
<sequence>MMPETSALNALEAQGITLIRASNGSADAEMTVRPESLNQQGSVQGGIYAVFADAVAGWATESALGAPRYVTVDFSCNLTGTARAGDLLRGRASLVHQGRRTVVQNVEVDRIRTASEPRRIAWFTCTQLVLEAEPE</sequence>
<dbReference type="PANTHER" id="PTHR43240:SF8">
    <property type="entry name" value="PHENYLACETIC ACID DEGRADATION-RELATED PROTEIN"/>
    <property type="match status" value="1"/>
</dbReference>
<dbReference type="RefSeq" id="WP_074703505.1">
    <property type="nucleotide sequence ID" value="NZ_CP018865.1"/>
</dbReference>
<proteinExistence type="predicted"/>
<feature type="domain" description="Thioesterase" evidence="2">
    <location>
        <begin position="41"/>
        <end position="108"/>
    </location>
</feature>
<dbReference type="CDD" id="cd03443">
    <property type="entry name" value="PaaI_thioesterase"/>
    <property type="match status" value="1"/>
</dbReference>
<protein>
    <submittedName>
        <fullName evidence="3">Uncharacterized domain 1-containing protein</fullName>
    </submittedName>
</protein>
<dbReference type="InterPro" id="IPR029069">
    <property type="entry name" value="HotDog_dom_sf"/>
</dbReference>
<dbReference type="PANTHER" id="PTHR43240">
    <property type="entry name" value="1,4-DIHYDROXY-2-NAPHTHOYL-COA THIOESTERASE 1"/>
    <property type="match status" value="1"/>
</dbReference>
<evidence type="ECO:0000256" key="1">
    <source>
        <dbReference type="ARBA" id="ARBA00022801"/>
    </source>
</evidence>
<dbReference type="Proteomes" id="UP000181917">
    <property type="component" value="Unassembled WGS sequence"/>
</dbReference>
<dbReference type="STRING" id="37928.SAMN04489742_4718"/>
<dbReference type="Pfam" id="PF03061">
    <property type="entry name" value="4HBT"/>
    <property type="match status" value="1"/>
</dbReference>
<evidence type="ECO:0000259" key="2">
    <source>
        <dbReference type="Pfam" id="PF03061"/>
    </source>
</evidence>
<dbReference type="Gene3D" id="3.10.129.10">
    <property type="entry name" value="Hotdog Thioesterase"/>
    <property type="match status" value="1"/>
</dbReference>
<accession>A0A1H1HVW4</accession>
<keyword evidence="1" id="KW-0378">Hydrolase</keyword>
<organism evidence="3 4">
    <name type="scientific">Crystallibacter crystallopoietes</name>
    <dbReference type="NCBI Taxonomy" id="37928"/>
    <lineage>
        <taxon>Bacteria</taxon>
        <taxon>Bacillati</taxon>
        <taxon>Actinomycetota</taxon>
        <taxon>Actinomycetes</taxon>
        <taxon>Micrococcales</taxon>
        <taxon>Micrococcaceae</taxon>
        <taxon>Crystallibacter</taxon>
    </lineage>
</organism>
<dbReference type="EMBL" id="FNKH01000003">
    <property type="protein sequence ID" value="SDR29622.1"/>
    <property type="molecule type" value="Genomic_DNA"/>
</dbReference>
<dbReference type="GO" id="GO:0061522">
    <property type="term" value="F:1,4-dihydroxy-2-naphthoyl-CoA thioesterase activity"/>
    <property type="evidence" value="ECO:0007669"/>
    <property type="project" value="TreeGrafter"/>
</dbReference>